<dbReference type="AlphaFoldDB" id="A0A0E9Q4L5"/>
<sequence length="38" mass="4474">MFSVLSEETEVWPCLLGAWFFFFSPNPDRLAEEHEVNV</sequence>
<reference evidence="1" key="1">
    <citation type="submission" date="2014-11" db="EMBL/GenBank/DDBJ databases">
        <authorList>
            <person name="Amaro Gonzalez C."/>
        </authorList>
    </citation>
    <scope>NUCLEOTIDE SEQUENCE</scope>
</reference>
<proteinExistence type="predicted"/>
<protein>
    <submittedName>
        <fullName evidence="1">Uncharacterized protein</fullName>
    </submittedName>
</protein>
<dbReference type="EMBL" id="GBXM01097312">
    <property type="protein sequence ID" value="JAH11265.1"/>
    <property type="molecule type" value="Transcribed_RNA"/>
</dbReference>
<organism evidence="1">
    <name type="scientific">Anguilla anguilla</name>
    <name type="common">European freshwater eel</name>
    <name type="synonym">Muraena anguilla</name>
    <dbReference type="NCBI Taxonomy" id="7936"/>
    <lineage>
        <taxon>Eukaryota</taxon>
        <taxon>Metazoa</taxon>
        <taxon>Chordata</taxon>
        <taxon>Craniata</taxon>
        <taxon>Vertebrata</taxon>
        <taxon>Euteleostomi</taxon>
        <taxon>Actinopterygii</taxon>
        <taxon>Neopterygii</taxon>
        <taxon>Teleostei</taxon>
        <taxon>Anguilliformes</taxon>
        <taxon>Anguillidae</taxon>
        <taxon>Anguilla</taxon>
    </lineage>
</organism>
<evidence type="ECO:0000313" key="1">
    <source>
        <dbReference type="EMBL" id="JAH11265.1"/>
    </source>
</evidence>
<accession>A0A0E9Q4L5</accession>
<name>A0A0E9Q4L5_ANGAN</name>
<reference evidence="1" key="2">
    <citation type="journal article" date="2015" name="Fish Shellfish Immunol.">
        <title>Early steps in the European eel (Anguilla anguilla)-Vibrio vulnificus interaction in the gills: Role of the RtxA13 toxin.</title>
        <authorList>
            <person name="Callol A."/>
            <person name="Pajuelo D."/>
            <person name="Ebbesson L."/>
            <person name="Teles M."/>
            <person name="MacKenzie S."/>
            <person name="Amaro C."/>
        </authorList>
    </citation>
    <scope>NUCLEOTIDE SEQUENCE</scope>
</reference>